<keyword evidence="2" id="KW-0808">Transferase</keyword>
<sequence length="79" mass="9153">HSPFRQHKTKDKHEIDRMTLTMNVELPDSFTPELKDLLEGLLQRDVSKRLGCQGRGYDKNTHDISIQICINMQADQLTC</sequence>
<dbReference type="EMBL" id="JAHRIN010068786">
    <property type="protein sequence ID" value="MEQ2215740.1"/>
    <property type="molecule type" value="Genomic_DNA"/>
</dbReference>
<dbReference type="Proteomes" id="UP001434883">
    <property type="component" value="Unassembled WGS sequence"/>
</dbReference>
<evidence type="ECO:0000256" key="4">
    <source>
        <dbReference type="ARBA" id="ARBA00022777"/>
    </source>
</evidence>
<proteinExistence type="predicted"/>
<dbReference type="GO" id="GO:0016301">
    <property type="term" value="F:kinase activity"/>
    <property type="evidence" value="ECO:0007669"/>
    <property type="project" value="UniProtKB-KW"/>
</dbReference>
<evidence type="ECO:0000313" key="6">
    <source>
        <dbReference type="EMBL" id="MEQ2215740.1"/>
    </source>
</evidence>
<evidence type="ECO:0000256" key="5">
    <source>
        <dbReference type="ARBA" id="ARBA00022840"/>
    </source>
</evidence>
<evidence type="ECO:0000256" key="2">
    <source>
        <dbReference type="ARBA" id="ARBA00022679"/>
    </source>
</evidence>
<evidence type="ECO:0000256" key="3">
    <source>
        <dbReference type="ARBA" id="ARBA00022741"/>
    </source>
</evidence>
<dbReference type="Gene3D" id="1.10.510.10">
    <property type="entry name" value="Transferase(Phosphotransferase) domain 1"/>
    <property type="match status" value="1"/>
</dbReference>
<feature type="non-terminal residue" evidence="6">
    <location>
        <position position="1"/>
    </location>
</feature>
<dbReference type="PANTHER" id="PTHR24355:SF18">
    <property type="entry name" value="G PROTEIN-COUPLED RECEPTOR KINASE"/>
    <property type="match status" value="1"/>
</dbReference>
<keyword evidence="6" id="KW-0675">Receptor</keyword>
<comment type="caution">
    <text evidence="6">The sequence shown here is derived from an EMBL/GenBank/DDBJ whole genome shotgun (WGS) entry which is preliminary data.</text>
</comment>
<protein>
    <submittedName>
        <fullName evidence="6">Beta-adrenergic receptor kinase 2</fullName>
    </submittedName>
</protein>
<evidence type="ECO:0000256" key="1">
    <source>
        <dbReference type="ARBA" id="ARBA00022527"/>
    </source>
</evidence>
<keyword evidence="7" id="KW-1185">Reference proteome</keyword>
<name>A0ABV0S591_9TELE</name>
<reference evidence="6 7" key="1">
    <citation type="submission" date="2021-06" db="EMBL/GenBank/DDBJ databases">
        <authorList>
            <person name="Palmer J.M."/>
        </authorList>
    </citation>
    <scope>NUCLEOTIDE SEQUENCE [LARGE SCALE GENOMIC DNA]</scope>
    <source>
        <strain evidence="6 7">XC_2019</strain>
        <tissue evidence="6">Muscle</tissue>
    </source>
</reference>
<keyword evidence="3" id="KW-0547">Nucleotide-binding</keyword>
<keyword evidence="1" id="KW-0723">Serine/threonine-protein kinase</keyword>
<keyword evidence="4 6" id="KW-0418">Kinase</keyword>
<accession>A0ABV0S591</accession>
<organism evidence="6 7">
    <name type="scientific">Xenoophorus captivus</name>
    <dbReference type="NCBI Taxonomy" id="1517983"/>
    <lineage>
        <taxon>Eukaryota</taxon>
        <taxon>Metazoa</taxon>
        <taxon>Chordata</taxon>
        <taxon>Craniata</taxon>
        <taxon>Vertebrata</taxon>
        <taxon>Euteleostomi</taxon>
        <taxon>Actinopterygii</taxon>
        <taxon>Neopterygii</taxon>
        <taxon>Teleostei</taxon>
        <taxon>Neoteleostei</taxon>
        <taxon>Acanthomorphata</taxon>
        <taxon>Ovalentaria</taxon>
        <taxon>Atherinomorphae</taxon>
        <taxon>Cyprinodontiformes</taxon>
        <taxon>Goodeidae</taxon>
        <taxon>Xenoophorus</taxon>
    </lineage>
</organism>
<dbReference type="PANTHER" id="PTHR24355">
    <property type="entry name" value="G PROTEIN-COUPLED RECEPTOR KINASE/RIBOSOMAL PROTEIN S6 KINASE"/>
    <property type="match status" value="1"/>
</dbReference>
<keyword evidence="5" id="KW-0067">ATP-binding</keyword>
<gene>
    <name evidence="6" type="primary">GRK3</name>
    <name evidence="6" type="ORF">XENOCAPTIV_005248</name>
</gene>
<evidence type="ECO:0000313" key="7">
    <source>
        <dbReference type="Proteomes" id="UP001434883"/>
    </source>
</evidence>